<proteinExistence type="predicted"/>
<name>A0AAV7UXH2_PLEWA</name>
<comment type="caution">
    <text evidence="2">The sequence shown here is derived from an EMBL/GenBank/DDBJ whole genome shotgun (WGS) entry which is preliminary data.</text>
</comment>
<feature type="compositionally biased region" description="Polar residues" evidence="1">
    <location>
        <begin position="103"/>
        <end position="114"/>
    </location>
</feature>
<gene>
    <name evidence="2" type="ORF">NDU88_002531</name>
</gene>
<sequence length="193" mass="20788">MNAPALAQDQAPLCPYCCRSSYLVLLVASAASMRICGDVGMWITVAPSAMIIDGRRRRWLTPLPAKNQHSGHHKLKEYSKGHRRDREVEDADPKSRQLGSVGRNPQSTVRNLQSREGPEWQPPGGLWACDRGGPTTAAVNSSDKAVDLWAVPVLSVRHLTPSTRQPAQAAGNPMASAWVLAGAQRVLGTAPAP</sequence>
<evidence type="ECO:0000313" key="3">
    <source>
        <dbReference type="Proteomes" id="UP001066276"/>
    </source>
</evidence>
<dbReference type="Proteomes" id="UP001066276">
    <property type="component" value="Chromosome 2_2"/>
</dbReference>
<reference evidence="2" key="1">
    <citation type="journal article" date="2022" name="bioRxiv">
        <title>Sequencing and chromosome-scale assembly of the giantPleurodeles waltlgenome.</title>
        <authorList>
            <person name="Brown T."/>
            <person name="Elewa A."/>
            <person name="Iarovenko S."/>
            <person name="Subramanian E."/>
            <person name="Araus A.J."/>
            <person name="Petzold A."/>
            <person name="Susuki M."/>
            <person name="Suzuki K.-i.T."/>
            <person name="Hayashi T."/>
            <person name="Toyoda A."/>
            <person name="Oliveira C."/>
            <person name="Osipova E."/>
            <person name="Leigh N.D."/>
            <person name="Simon A."/>
            <person name="Yun M.H."/>
        </authorList>
    </citation>
    <scope>NUCLEOTIDE SEQUENCE</scope>
    <source>
        <strain evidence="2">20211129_DDA</strain>
        <tissue evidence="2">Liver</tissue>
    </source>
</reference>
<protein>
    <submittedName>
        <fullName evidence="2">Uncharacterized protein</fullName>
    </submittedName>
</protein>
<accession>A0AAV7UXH2</accession>
<evidence type="ECO:0000313" key="2">
    <source>
        <dbReference type="EMBL" id="KAJ1193227.1"/>
    </source>
</evidence>
<evidence type="ECO:0000256" key="1">
    <source>
        <dbReference type="SAM" id="MobiDB-lite"/>
    </source>
</evidence>
<dbReference type="EMBL" id="JANPWB010000004">
    <property type="protein sequence ID" value="KAJ1193227.1"/>
    <property type="molecule type" value="Genomic_DNA"/>
</dbReference>
<feature type="compositionally biased region" description="Basic and acidic residues" evidence="1">
    <location>
        <begin position="76"/>
        <end position="95"/>
    </location>
</feature>
<feature type="region of interest" description="Disordered" evidence="1">
    <location>
        <begin position="62"/>
        <end position="125"/>
    </location>
</feature>
<organism evidence="2 3">
    <name type="scientific">Pleurodeles waltl</name>
    <name type="common">Iberian ribbed newt</name>
    <dbReference type="NCBI Taxonomy" id="8319"/>
    <lineage>
        <taxon>Eukaryota</taxon>
        <taxon>Metazoa</taxon>
        <taxon>Chordata</taxon>
        <taxon>Craniata</taxon>
        <taxon>Vertebrata</taxon>
        <taxon>Euteleostomi</taxon>
        <taxon>Amphibia</taxon>
        <taxon>Batrachia</taxon>
        <taxon>Caudata</taxon>
        <taxon>Salamandroidea</taxon>
        <taxon>Salamandridae</taxon>
        <taxon>Pleurodelinae</taxon>
        <taxon>Pleurodeles</taxon>
    </lineage>
</organism>
<keyword evidence="3" id="KW-1185">Reference proteome</keyword>
<dbReference type="AlphaFoldDB" id="A0AAV7UXH2"/>